<dbReference type="Proteomes" id="UP000296049">
    <property type="component" value="Unassembled WGS sequence"/>
</dbReference>
<sequence length="304" mass="33292">MGTPLISFGEVFGQHAIISLVDVDNSGIHLARQNPIAIFFFPSSNICAASAKKMSAFRIFRIQGVVPCGLSELSSLSVILIGIPVFGHGTLSFGEGAVREKATTSELTGSDGSQTCPGEQKSDCRLHSRISNRADQTICFHVIVLRLQAAEIPDNCAMLCYDDELQGNRHVLVRHALSEQIQTQNQTVTSVRAPGHNRLSTSSFQDVFGSQDSHFLKEDDSTTERMESGFTLSLQSFPMGWLRASWGGSKPREEEEAGRELSELLLLLKPCRSRRCGSPELVAQQPESINMLCRKCRGSPCCCQ</sequence>
<evidence type="ECO:0000313" key="1">
    <source>
        <dbReference type="EMBL" id="EOA99929.1"/>
    </source>
</evidence>
<organism evidence="1 2">
    <name type="scientific">Anas platyrhynchos</name>
    <name type="common">Mallard</name>
    <name type="synonym">Anas boschas</name>
    <dbReference type="NCBI Taxonomy" id="8839"/>
    <lineage>
        <taxon>Eukaryota</taxon>
        <taxon>Metazoa</taxon>
        <taxon>Chordata</taxon>
        <taxon>Craniata</taxon>
        <taxon>Vertebrata</taxon>
        <taxon>Euteleostomi</taxon>
        <taxon>Archelosauria</taxon>
        <taxon>Archosauria</taxon>
        <taxon>Dinosauria</taxon>
        <taxon>Saurischia</taxon>
        <taxon>Theropoda</taxon>
        <taxon>Coelurosauria</taxon>
        <taxon>Aves</taxon>
        <taxon>Neognathae</taxon>
        <taxon>Galloanserae</taxon>
        <taxon>Anseriformes</taxon>
        <taxon>Anatidae</taxon>
        <taxon>Anatinae</taxon>
        <taxon>Anas</taxon>
    </lineage>
</organism>
<name>R0LEJ8_ANAPL</name>
<gene>
    <name evidence="1" type="ORF">Anapl_03318</name>
</gene>
<dbReference type="EMBL" id="KB743257">
    <property type="protein sequence ID" value="EOA99929.1"/>
    <property type="molecule type" value="Genomic_DNA"/>
</dbReference>
<protein>
    <submittedName>
        <fullName evidence="1">Uncharacterized protein</fullName>
    </submittedName>
</protein>
<evidence type="ECO:0000313" key="2">
    <source>
        <dbReference type="Proteomes" id="UP000296049"/>
    </source>
</evidence>
<keyword evidence="2" id="KW-1185">Reference proteome</keyword>
<accession>R0LEJ8</accession>
<dbReference type="AlphaFoldDB" id="R0LEJ8"/>
<proteinExistence type="predicted"/>
<reference evidence="2" key="1">
    <citation type="journal article" date="2013" name="Nat. Genet.">
        <title>The duck genome and transcriptome provide insight into an avian influenza virus reservoir species.</title>
        <authorList>
            <person name="Huang Y."/>
            <person name="Li Y."/>
            <person name="Burt D.W."/>
            <person name="Chen H."/>
            <person name="Zhang Y."/>
            <person name="Qian W."/>
            <person name="Kim H."/>
            <person name="Gan S."/>
            <person name="Zhao Y."/>
            <person name="Li J."/>
            <person name="Yi K."/>
            <person name="Feng H."/>
            <person name="Zhu P."/>
            <person name="Li B."/>
            <person name="Liu Q."/>
            <person name="Fairley S."/>
            <person name="Magor K.E."/>
            <person name="Du Z."/>
            <person name="Hu X."/>
            <person name="Goodman L."/>
            <person name="Tafer H."/>
            <person name="Vignal A."/>
            <person name="Lee T."/>
            <person name="Kim K.W."/>
            <person name="Sheng Z."/>
            <person name="An Y."/>
            <person name="Searle S."/>
            <person name="Herrero J."/>
            <person name="Groenen M.A."/>
            <person name="Crooijmans R.P."/>
            <person name="Faraut T."/>
            <person name="Cai Q."/>
            <person name="Webster R.G."/>
            <person name="Aldridge J.R."/>
            <person name="Warren W.C."/>
            <person name="Bartschat S."/>
            <person name="Kehr S."/>
            <person name="Marz M."/>
            <person name="Stadler P.F."/>
            <person name="Smith J."/>
            <person name="Kraus R.H."/>
            <person name="Zhao Y."/>
            <person name="Ren L."/>
            <person name="Fei J."/>
            <person name="Morisson M."/>
            <person name="Kaiser P."/>
            <person name="Griffin D.K."/>
            <person name="Rao M."/>
            <person name="Pitel F."/>
            <person name="Wang J."/>
            <person name="Li N."/>
        </authorList>
    </citation>
    <scope>NUCLEOTIDE SEQUENCE [LARGE SCALE GENOMIC DNA]</scope>
</reference>